<protein>
    <submittedName>
        <fullName evidence="2">Zf-HC2 domain-containing protein</fullName>
    </submittedName>
</protein>
<gene>
    <name evidence="2" type="ORF">NAG76_20160</name>
</gene>
<dbReference type="AlphaFoldDB" id="A0A9J6ZDL3"/>
<organism evidence="2 3">
    <name type="scientific">Candidatus Pristimantibacillus lignocellulolyticus</name>
    <dbReference type="NCBI Taxonomy" id="2994561"/>
    <lineage>
        <taxon>Bacteria</taxon>
        <taxon>Bacillati</taxon>
        <taxon>Bacillota</taxon>
        <taxon>Bacilli</taxon>
        <taxon>Bacillales</taxon>
        <taxon>Paenibacillaceae</taxon>
        <taxon>Candidatus Pristimantibacillus</taxon>
    </lineage>
</organism>
<keyword evidence="1" id="KW-1133">Transmembrane helix</keyword>
<evidence type="ECO:0000313" key="3">
    <source>
        <dbReference type="Proteomes" id="UP001056756"/>
    </source>
</evidence>
<proteinExistence type="predicted"/>
<reference evidence="2" key="1">
    <citation type="submission" date="2022-05" db="EMBL/GenBank/DDBJ databases">
        <title>Novel bacterial taxa in a minimal lignocellulolytic consortium and its capacity to transform plastics disclosed by genome-resolved metagenomics.</title>
        <authorList>
            <person name="Rodriguez C.A.D."/>
            <person name="Diaz-Garcia L."/>
            <person name="Herrera K."/>
            <person name="Tarazona N.A."/>
            <person name="Sproer C."/>
            <person name="Overmann J."/>
            <person name="Jimenez D.J."/>
        </authorList>
    </citation>
    <scope>NUCLEOTIDE SEQUENCE</scope>
    <source>
        <strain evidence="2">MAG5</strain>
    </source>
</reference>
<feature type="transmembrane region" description="Helical" evidence="1">
    <location>
        <begin position="100"/>
        <end position="120"/>
    </location>
</feature>
<name>A0A9J6ZDL3_9BACL</name>
<dbReference type="Proteomes" id="UP001056756">
    <property type="component" value="Chromosome"/>
</dbReference>
<accession>A0A9J6ZDL3</accession>
<dbReference type="KEGG" id="plig:NAG76_20160"/>
<sequence>MKCNEIEQFINSYMELDENDPLRIEIEAHLFDCEHCSSLLELDYSTISFSEYPFDDTDIKGTNIDYINKHVMDRIYAEEAWYLPIATKSYQFSRNFRRNIAMIIASCLAMFSIALFVFIFDYKEDTKSTIAANVSGVVDIANANSINLVSSNIYKGQIPVASISDPIVMQVVPTFPQYYVALSLLGIIMTILLLNWFTRTRS</sequence>
<keyword evidence="1" id="KW-0812">Transmembrane</keyword>
<feature type="transmembrane region" description="Helical" evidence="1">
    <location>
        <begin position="178"/>
        <end position="197"/>
    </location>
</feature>
<evidence type="ECO:0000313" key="2">
    <source>
        <dbReference type="EMBL" id="URN94111.1"/>
    </source>
</evidence>
<evidence type="ECO:0000256" key="1">
    <source>
        <dbReference type="SAM" id="Phobius"/>
    </source>
</evidence>
<dbReference type="EMBL" id="CP097899">
    <property type="protein sequence ID" value="URN94111.1"/>
    <property type="molecule type" value="Genomic_DNA"/>
</dbReference>
<keyword evidence="1" id="KW-0472">Membrane</keyword>